<name>A0A2H4ZPZ3_9EUKA</name>
<dbReference type="InterPro" id="IPR021262">
    <property type="entry name" value="DUF2839"/>
</dbReference>
<keyword evidence="2" id="KW-0934">Plastid</keyword>
<organism evidence="2">
    <name type="scientific">Paulinella longichromatophora</name>
    <dbReference type="NCBI Taxonomy" id="1708747"/>
    <lineage>
        <taxon>Eukaryota</taxon>
        <taxon>Sar</taxon>
        <taxon>Rhizaria</taxon>
        <taxon>Cercozoa</taxon>
        <taxon>Imbricatea</taxon>
        <taxon>Silicofilosea</taxon>
        <taxon>Euglyphida</taxon>
        <taxon>Paulinellidae</taxon>
        <taxon>Paulinella</taxon>
    </lineage>
</organism>
<geneLocation type="plastid" evidence="2"/>
<keyword evidence="1" id="KW-0812">Transmembrane</keyword>
<keyword evidence="1" id="KW-1133">Transmembrane helix</keyword>
<keyword evidence="1" id="KW-0472">Membrane</keyword>
<reference evidence="2" key="1">
    <citation type="submission" date="2017-10" db="EMBL/GenBank/DDBJ databases">
        <title>Paulinella longichromatophora chromatophore genome.</title>
        <authorList>
            <person name="Lhee D."/>
            <person name="Yoon H.S."/>
        </authorList>
    </citation>
    <scope>NUCLEOTIDE SEQUENCE</scope>
</reference>
<protein>
    <submittedName>
        <fullName evidence="2">Uncharacterized protein</fullName>
    </submittedName>
</protein>
<evidence type="ECO:0000313" key="2">
    <source>
        <dbReference type="EMBL" id="AUG32581.1"/>
    </source>
</evidence>
<dbReference type="EMBL" id="MG264610">
    <property type="protein sequence ID" value="AUG32581.1"/>
    <property type="molecule type" value="Genomic_DNA"/>
</dbReference>
<proteinExistence type="predicted"/>
<accession>A0A2H4ZPZ3</accession>
<evidence type="ECO:0000256" key="1">
    <source>
        <dbReference type="SAM" id="Phobius"/>
    </source>
</evidence>
<sequence length="83" mass="9575">MGEAKRRGTQKSFVSRDSNKDENLKNILSWLRITQEQASTFVAITTRGAWTGITTLILFWIIIRFIGPIAHLWRLSDMNLNLI</sequence>
<gene>
    <name evidence="2" type="ORF">PLO_594</name>
</gene>
<dbReference type="Pfam" id="PF10999">
    <property type="entry name" value="DUF2839"/>
    <property type="match status" value="1"/>
</dbReference>
<dbReference type="AlphaFoldDB" id="A0A2H4ZPZ3"/>
<feature type="transmembrane region" description="Helical" evidence="1">
    <location>
        <begin position="49"/>
        <end position="73"/>
    </location>
</feature>